<keyword evidence="4" id="KW-1185">Reference proteome</keyword>
<dbReference type="PROSITE" id="PS00028">
    <property type="entry name" value="ZINC_FINGER_C2H2_1"/>
    <property type="match status" value="1"/>
</dbReference>
<organism evidence="3 4">
    <name type="scientific">Trifolium medium</name>
    <dbReference type="NCBI Taxonomy" id="97028"/>
    <lineage>
        <taxon>Eukaryota</taxon>
        <taxon>Viridiplantae</taxon>
        <taxon>Streptophyta</taxon>
        <taxon>Embryophyta</taxon>
        <taxon>Tracheophyta</taxon>
        <taxon>Spermatophyta</taxon>
        <taxon>Magnoliopsida</taxon>
        <taxon>eudicotyledons</taxon>
        <taxon>Gunneridae</taxon>
        <taxon>Pentapetalae</taxon>
        <taxon>rosids</taxon>
        <taxon>fabids</taxon>
        <taxon>Fabales</taxon>
        <taxon>Fabaceae</taxon>
        <taxon>Papilionoideae</taxon>
        <taxon>50 kb inversion clade</taxon>
        <taxon>NPAAA clade</taxon>
        <taxon>Hologalegina</taxon>
        <taxon>IRL clade</taxon>
        <taxon>Trifolieae</taxon>
        <taxon>Trifolium</taxon>
    </lineage>
</organism>
<protein>
    <recommendedName>
        <fullName evidence="2">C2H2-type domain-containing protein</fullName>
    </recommendedName>
</protein>
<dbReference type="AlphaFoldDB" id="A0A392SZK0"/>
<proteinExistence type="predicted"/>
<evidence type="ECO:0000313" key="4">
    <source>
        <dbReference type="Proteomes" id="UP000265520"/>
    </source>
</evidence>
<comment type="caution">
    <text evidence="3">The sequence shown here is derived from an EMBL/GenBank/DDBJ whole genome shotgun (WGS) entry which is preliminary data.</text>
</comment>
<dbReference type="InterPro" id="IPR013087">
    <property type="entry name" value="Znf_C2H2_type"/>
</dbReference>
<sequence>MNHHHGQREEKREETQSQQKRGEESVNSENLDHVINCNCNCHKLFFNNPSFESHFNNHICRQFYLQKLPRN</sequence>
<accession>A0A392SZK0</accession>
<evidence type="ECO:0000313" key="3">
    <source>
        <dbReference type="EMBL" id="MCI54293.1"/>
    </source>
</evidence>
<reference evidence="3 4" key="1">
    <citation type="journal article" date="2018" name="Front. Plant Sci.">
        <title>Red Clover (Trifolium pratense) and Zigzag Clover (T. medium) - A Picture of Genomic Similarities and Differences.</title>
        <authorList>
            <person name="Dluhosova J."/>
            <person name="Istvanek J."/>
            <person name="Nedelnik J."/>
            <person name="Repkova J."/>
        </authorList>
    </citation>
    <scope>NUCLEOTIDE SEQUENCE [LARGE SCALE GENOMIC DNA]</scope>
    <source>
        <strain evidence="4">cv. 10/8</strain>
        <tissue evidence="3">Leaf</tissue>
    </source>
</reference>
<name>A0A392SZK0_9FABA</name>
<feature type="domain" description="C2H2-type" evidence="2">
    <location>
        <begin position="37"/>
        <end position="58"/>
    </location>
</feature>
<dbReference type="Proteomes" id="UP000265520">
    <property type="component" value="Unassembled WGS sequence"/>
</dbReference>
<evidence type="ECO:0000259" key="2">
    <source>
        <dbReference type="PROSITE" id="PS00028"/>
    </source>
</evidence>
<dbReference type="EMBL" id="LXQA010476898">
    <property type="protein sequence ID" value="MCI54293.1"/>
    <property type="molecule type" value="Genomic_DNA"/>
</dbReference>
<feature type="compositionally biased region" description="Basic and acidic residues" evidence="1">
    <location>
        <begin position="7"/>
        <end position="24"/>
    </location>
</feature>
<feature type="region of interest" description="Disordered" evidence="1">
    <location>
        <begin position="1"/>
        <end position="27"/>
    </location>
</feature>
<evidence type="ECO:0000256" key="1">
    <source>
        <dbReference type="SAM" id="MobiDB-lite"/>
    </source>
</evidence>